<dbReference type="SUPFAM" id="SSF52540">
    <property type="entry name" value="P-loop containing nucleoside triphosphate hydrolases"/>
    <property type="match status" value="1"/>
</dbReference>
<keyword evidence="2" id="KW-0067">ATP-binding</keyword>
<dbReference type="GO" id="GO:0005524">
    <property type="term" value="F:ATP binding"/>
    <property type="evidence" value="ECO:0007669"/>
    <property type="project" value="UniProtKB-KW"/>
</dbReference>
<accession>J9F3P1</accession>
<evidence type="ECO:0000259" key="1">
    <source>
        <dbReference type="Pfam" id="PF00005"/>
    </source>
</evidence>
<gene>
    <name evidence="2" type="ORF">EVA_22378</name>
</gene>
<protein>
    <submittedName>
        <fullName evidence="2">ABC transporter ATP-binding protein</fullName>
    </submittedName>
</protein>
<dbReference type="GO" id="GO:0042626">
    <property type="term" value="F:ATPase-coupled transmembrane transporter activity"/>
    <property type="evidence" value="ECO:0007669"/>
    <property type="project" value="TreeGrafter"/>
</dbReference>
<feature type="domain" description="ABC transporter" evidence="1">
    <location>
        <begin position="2"/>
        <end position="125"/>
    </location>
</feature>
<name>J9F3P1_9ZZZZ</name>
<keyword evidence="2" id="KW-0547">Nucleotide-binding</keyword>
<dbReference type="AlphaFoldDB" id="J9F3P1"/>
<evidence type="ECO:0000313" key="2">
    <source>
        <dbReference type="EMBL" id="EJW89516.1"/>
    </source>
</evidence>
<reference evidence="2" key="1">
    <citation type="journal article" date="2012" name="PLoS ONE">
        <title>Gene sets for utilization of primary and secondary nutrition supplies in the distal gut of endangered iberian lynx.</title>
        <authorList>
            <person name="Alcaide M."/>
            <person name="Messina E."/>
            <person name="Richter M."/>
            <person name="Bargiela R."/>
            <person name="Peplies J."/>
            <person name="Huws S.A."/>
            <person name="Newbold C.J."/>
            <person name="Golyshin P.N."/>
            <person name="Simon M.A."/>
            <person name="Lopez G."/>
            <person name="Yakimov M.M."/>
            <person name="Ferrer M."/>
        </authorList>
    </citation>
    <scope>NUCLEOTIDE SEQUENCE</scope>
</reference>
<dbReference type="Pfam" id="PF00005">
    <property type="entry name" value="ABC_tran"/>
    <property type="match status" value="1"/>
</dbReference>
<organism evidence="2">
    <name type="scientific">gut metagenome</name>
    <dbReference type="NCBI Taxonomy" id="749906"/>
    <lineage>
        <taxon>unclassified sequences</taxon>
        <taxon>metagenomes</taxon>
        <taxon>organismal metagenomes</taxon>
    </lineage>
</organism>
<dbReference type="InterPro" id="IPR003439">
    <property type="entry name" value="ABC_transporter-like_ATP-bd"/>
</dbReference>
<dbReference type="GO" id="GO:0016020">
    <property type="term" value="C:membrane"/>
    <property type="evidence" value="ECO:0007669"/>
    <property type="project" value="TreeGrafter"/>
</dbReference>
<dbReference type="PANTHER" id="PTHR24221:SF503">
    <property type="entry name" value="MITOCHONDRIAL POTASSIUM CHANNEL ATP-BINDING SUBUNIT"/>
    <property type="match status" value="1"/>
</dbReference>
<proteinExistence type="predicted"/>
<dbReference type="PANTHER" id="PTHR24221">
    <property type="entry name" value="ATP-BINDING CASSETTE SUB-FAMILY B"/>
    <property type="match status" value="1"/>
</dbReference>
<dbReference type="InterPro" id="IPR027417">
    <property type="entry name" value="P-loop_NTPase"/>
</dbReference>
<comment type="caution">
    <text evidence="2">The sequence shown here is derived from an EMBL/GenBank/DDBJ whole genome shotgun (WGS) entry which is preliminary data.</text>
</comment>
<dbReference type="Gene3D" id="3.40.50.300">
    <property type="entry name" value="P-loop containing nucleotide triphosphate hydrolases"/>
    <property type="match status" value="1"/>
</dbReference>
<dbReference type="InterPro" id="IPR039421">
    <property type="entry name" value="Type_1_exporter"/>
</dbReference>
<dbReference type="EMBL" id="AMCI01009432">
    <property type="protein sequence ID" value="EJW89516.1"/>
    <property type="molecule type" value="Genomic_DNA"/>
</dbReference>
<dbReference type="GO" id="GO:0016887">
    <property type="term" value="F:ATP hydrolysis activity"/>
    <property type="evidence" value="ECO:0007669"/>
    <property type="project" value="InterPro"/>
</dbReference>
<sequence length="191" mass="21477">MTAIVGEYDCGKTTLMKLLLNFYAPTVGQIKVSNQPLSTYSAPSMRRSSGIVMQDNFIFTDTIRCNIIQGESENEERQKQALRLTCVENFIEQHPLGVNTKIGAKSMEVSDGEKQRIMIARATHKGKDSQPDNKHSVTVSIPRSLQNETLGFPNPHYELSLFSTLKVKTTDNSNSNRYFLKKLFAQIAQKT</sequence>